<evidence type="ECO:0000256" key="3">
    <source>
        <dbReference type="ARBA" id="ARBA00005854"/>
    </source>
</evidence>
<dbReference type="CDD" id="cd12173">
    <property type="entry name" value="PGDH_4"/>
    <property type="match status" value="1"/>
</dbReference>
<comment type="catalytic activity">
    <reaction evidence="8 9">
        <text>(2R)-3-phosphoglycerate + NAD(+) = 3-phosphooxypyruvate + NADH + H(+)</text>
        <dbReference type="Rhea" id="RHEA:12641"/>
        <dbReference type="ChEBI" id="CHEBI:15378"/>
        <dbReference type="ChEBI" id="CHEBI:18110"/>
        <dbReference type="ChEBI" id="CHEBI:57540"/>
        <dbReference type="ChEBI" id="CHEBI:57945"/>
        <dbReference type="ChEBI" id="CHEBI:58272"/>
        <dbReference type="EC" id="1.1.1.95"/>
    </reaction>
</comment>
<dbReference type="Pfam" id="PF02826">
    <property type="entry name" value="2-Hacid_dh_C"/>
    <property type="match status" value="1"/>
</dbReference>
<dbReference type="SUPFAM" id="SSF55021">
    <property type="entry name" value="ACT-like"/>
    <property type="match status" value="1"/>
</dbReference>
<dbReference type="Gene3D" id="3.40.50.720">
    <property type="entry name" value="NAD(P)-binding Rossmann-like Domain"/>
    <property type="match status" value="2"/>
</dbReference>
<dbReference type="Gene3D" id="3.30.70.260">
    <property type="match status" value="1"/>
</dbReference>
<evidence type="ECO:0000256" key="1">
    <source>
        <dbReference type="ARBA" id="ARBA00003800"/>
    </source>
</evidence>
<dbReference type="PROSITE" id="PS51671">
    <property type="entry name" value="ACT"/>
    <property type="match status" value="1"/>
</dbReference>
<dbReference type="PANTHER" id="PTHR42938">
    <property type="entry name" value="FORMATE DEHYDROGENASE 1"/>
    <property type="match status" value="1"/>
</dbReference>
<dbReference type="Gene3D" id="3.30.1330.90">
    <property type="entry name" value="D-3-phosphoglycerate dehydrogenase, domain 3"/>
    <property type="match status" value="1"/>
</dbReference>
<evidence type="ECO:0000256" key="4">
    <source>
        <dbReference type="ARBA" id="ARBA00021582"/>
    </source>
</evidence>
<dbReference type="InterPro" id="IPR006139">
    <property type="entry name" value="D-isomer_2_OHA_DH_cat_dom"/>
</dbReference>
<dbReference type="Pfam" id="PF19304">
    <property type="entry name" value="PGDH_inter"/>
    <property type="match status" value="1"/>
</dbReference>
<comment type="pathway">
    <text evidence="2 9">Amino-acid biosynthesis; L-serine biosynthesis; L-serine from 3-phospho-D-glycerate: step 1/3.</text>
</comment>
<reference evidence="11 12" key="1">
    <citation type="submission" date="2020-08" db="EMBL/GenBank/DDBJ databases">
        <title>Genomic Encyclopedia of Type Strains, Phase IV (KMG-IV): sequencing the most valuable type-strain genomes for metagenomic binning, comparative biology and taxonomic classification.</title>
        <authorList>
            <person name="Goeker M."/>
        </authorList>
    </citation>
    <scope>NUCLEOTIDE SEQUENCE [LARGE SCALE GENOMIC DNA]</scope>
    <source>
        <strain evidence="11 12">DSM 12251</strain>
    </source>
</reference>
<evidence type="ECO:0000256" key="6">
    <source>
        <dbReference type="ARBA" id="ARBA00023027"/>
    </source>
</evidence>
<gene>
    <name evidence="11" type="ORF">HNQ64_002033</name>
</gene>
<evidence type="ECO:0000256" key="2">
    <source>
        <dbReference type="ARBA" id="ARBA00005216"/>
    </source>
</evidence>
<dbReference type="InterPro" id="IPR006140">
    <property type="entry name" value="D-isomer_DH_NAD-bd"/>
</dbReference>
<evidence type="ECO:0000256" key="8">
    <source>
        <dbReference type="ARBA" id="ARBA00048731"/>
    </source>
</evidence>
<dbReference type="SUPFAM" id="SSF51735">
    <property type="entry name" value="NAD(P)-binding Rossmann-fold domains"/>
    <property type="match status" value="1"/>
</dbReference>
<dbReference type="PANTHER" id="PTHR42938:SF47">
    <property type="entry name" value="HYDROXYPYRUVATE REDUCTASE"/>
    <property type="match status" value="1"/>
</dbReference>
<dbReference type="FunFam" id="3.30.70.260:FF:000008">
    <property type="entry name" value="D-3-phosphoglycerate dehydrogenase, chloroplastic"/>
    <property type="match status" value="1"/>
</dbReference>
<evidence type="ECO:0000259" key="10">
    <source>
        <dbReference type="PROSITE" id="PS51671"/>
    </source>
</evidence>
<sequence length="553" mass="58623">MHLPLATPTKSPTLPAPMAQQFKILIAGNNDPISSKGIDLLKAEPSFSVEVNMDLKAEDAMVEASRDAHAIIVRSGAKVTSKVLDAAPLLKVVGRAGVGVDNIDVPVASKRGVVVMNTPGGNTISTAEQAFTLMMALSRKTPQAHATIVSGKWDRKSFQGTEVYGKTLVVLGMGRIGAEFAKRAKAFGMRVVAYDPYLSKNRAESLGVELCEDLDAAIVQADYITMHMPLTPETKHMINAKRLASLKKSCRIINCARGGLIDDAALAAALTDGTISGAALDVFEVEPPPADYPLLKAPNTVFTPHLGASTEEAQENVGIEIAEVIKAHLLQGTVVNAVNMPNVDPKTLADLGPFLKFGELLGRLLSQFAPARSNVVSISYSGKVGTGDTTLISRSVLKGFLERAVGAEQVNYINANGVAEGLGLRTTESRVPDASEFTDLIEVQASNGTETASIAGTFFAGEPRIVKVNGRHIETRPEGTLLLIENQDRPGMIAAYSTILGKHKINIADMSLSRNKEGGTALTLLTLDSTPSTTVISELESIEGISRVHCVVV</sequence>
<dbReference type="GO" id="GO:0004617">
    <property type="term" value="F:phosphoglycerate dehydrogenase activity"/>
    <property type="evidence" value="ECO:0007669"/>
    <property type="project" value="UniProtKB-UniRule"/>
</dbReference>
<feature type="domain" description="ACT" evidence="10">
    <location>
        <begin position="481"/>
        <end position="553"/>
    </location>
</feature>
<evidence type="ECO:0000313" key="12">
    <source>
        <dbReference type="Proteomes" id="UP000534294"/>
    </source>
</evidence>
<keyword evidence="5 9" id="KW-0560">Oxidoreductase</keyword>
<evidence type="ECO:0000256" key="5">
    <source>
        <dbReference type="ARBA" id="ARBA00023002"/>
    </source>
</evidence>
<dbReference type="EC" id="1.1.1.95" evidence="9"/>
<comment type="caution">
    <text evidence="11">The sequence shown here is derived from an EMBL/GenBank/DDBJ whole genome shotgun (WGS) entry which is preliminary data.</text>
</comment>
<evidence type="ECO:0000256" key="7">
    <source>
        <dbReference type="ARBA" id="ARBA00048126"/>
    </source>
</evidence>
<dbReference type="GO" id="GO:0006564">
    <property type="term" value="P:L-serine biosynthetic process"/>
    <property type="evidence" value="ECO:0007669"/>
    <property type="project" value="UniProtKB-UniRule"/>
</dbReference>
<dbReference type="InterPro" id="IPR006236">
    <property type="entry name" value="PGDH"/>
</dbReference>
<dbReference type="SUPFAM" id="SSF52283">
    <property type="entry name" value="Formate/glycerate dehydrogenase catalytic domain-like"/>
    <property type="match status" value="1"/>
</dbReference>
<name>A0A7W7YKJ6_9BACT</name>
<dbReference type="UniPathway" id="UPA00135">
    <property type="reaction ID" value="UER00196"/>
</dbReference>
<protein>
    <recommendedName>
        <fullName evidence="4 9">D-3-phosphoglycerate dehydrogenase</fullName>
        <ecNumber evidence="9">1.1.1.95</ecNumber>
    </recommendedName>
</protein>
<dbReference type="CDD" id="cd04902">
    <property type="entry name" value="ACT_3PGDH-xct"/>
    <property type="match status" value="1"/>
</dbReference>
<organism evidence="11 12">
    <name type="scientific">Prosthecobacter dejongeii</name>
    <dbReference type="NCBI Taxonomy" id="48465"/>
    <lineage>
        <taxon>Bacteria</taxon>
        <taxon>Pseudomonadati</taxon>
        <taxon>Verrucomicrobiota</taxon>
        <taxon>Verrucomicrobiia</taxon>
        <taxon>Verrucomicrobiales</taxon>
        <taxon>Verrucomicrobiaceae</taxon>
        <taxon>Prosthecobacter</taxon>
    </lineage>
</organism>
<dbReference type="InterPro" id="IPR029009">
    <property type="entry name" value="ASB_dom_sf"/>
</dbReference>
<keyword evidence="12" id="KW-1185">Reference proteome</keyword>
<dbReference type="InterPro" id="IPR036291">
    <property type="entry name" value="NAD(P)-bd_dom_sf"/>
</dbReference>
<evidence type="ECO:0000256" key="9">
    <source>
        <dbReference type="RuleBase" id="RU363003"/>
    </source>
</evidence>
<comment type="function">
    <text evidence="1">Catalyzes the reversible oxidation of 3-phospho-D-glycerate to 3-phosphonooxypyruvate, the first step of the phosphorylated L-serine biosynthesis pathway. Also catalyzes the reversible oxidation of 2-hydroxyglutarate to 2-oxoglutarate.</text>
</comment>
<keyword evidence="9" id="KW-0718">Serine biosynthesis</keyword>
<dbReference type="AlphaFoldDB" id="A0A7W7YKJ6"/>
<comment type="similarity">
    <text evidence="3 9">Belongs to the D-isomer specific 2-hydroxyacid dehydrogenase family.</text>
</comment>
<dbReference type="InterPro" id="IPR045865">
    <property type="entry name" value="ACT-like_dom_sf"/>
</dbReference>
<accession>A0A7W7YKJ6</accession>
<dbReference type="FunFam" id="3.40.50.720:FF:000021">
    <property type="entry name" value="D-3-phosphoglycerate dehydrogenase"/>
    <property type="match status" value="1"/>
</dbReference>
<dbReference type="PROSITE" id="PS00671">
    <property type="entry name" value="D_2_HYDROXYACID_DH_3"/>
    <property type="match status" value="1"/>
</dbReference>
<dbReference type="GO" id="GO:0051287">
    <property type="term" value="F:NAD binding"/>
    <property type="evidence" value="ECO:0007669"/>
    <property type="project" value="UniProtKB-UniRule"/>
</dbReference>
<dbReference type="InterPro" id="IPR045626">
    <property type="entry name" value="PGDH_ASB_dom"/>
</dbReference>
<dbReference type="NCBIfam" id="TIGR01327">
    <property type="entry name" value="PGDH"/>
    <property type="match status" value="1"/>
</dbReference>
<dbReference type="EMBL" id="JACHIF010000003">
    <property type="protein sequence ID" value="MBB5037784.1"/>
    <property type="molecule type" value="Genomic_DNA"/>
</dbReference>
<keyword evidence="6 9" id="KW-0520">NAD</keyword>
<proteinExistence type="inferred from homology"/>
<dbReference type="Proteomes" id="UP000534294">
    <property type="component" value="Unassembled WGS sequence"/>
</dbReference>
<comment type="catalytic activity">
    <reaction evidence="7">
        <text>(R)-2-hydroxyglutarate + NAD(+) = 2-oxoglutarate + NADH + H(+)</text>
        <dbReference type="Rhea" id="RHEA:49612"/>
        <dbReference type="ChEBI" id="CHEBI:15378"/>
        <dbReference type="ChEBI" id="CHEBI:15801"/>
        <dbReference type="ChEBI" id="CHEBI:16810"/>
        <dbReference type="ChEBI" id="CHEBI:57540"/>
        <dbReference type="ChEBI" id="CHEBI:57945"/>
        <dbReference type="EC" id="1.1.1.399"/>
    </reaction>
</comment>
<dbReference type="RefSeq" id="WP_246431002.1">
    <property type="nucleotide sequence ID" value="NZ_JACHIF010000003.1"/>
</dbReference>
<dbReference type="Pfam" id="PF00389">
    <property type="entry name" value="2-Hacid_dh"/>
    <property type="match status" value="1"/>
</dbReference>
<dbReference type="InterPro" id="IPR029753">
    <property type="entry name" value="D-isomer_DH_CS"/>
</dbReference>
<dbReference type="InterPro" id="IPR002912">
    <property type="entry name" value="ACT_dom"/>
</dbReference>
<keyword evidence="9" id="KW-0028">Amino-acid biosynthesis</keyword>
<evidence type="ECO:0000313" key="11">
    <source>
        <dbReference type="EMBL" id="MBB5037784.1"/>
    </source>
</evidence>
<dbReference type="SUPFAM" id="SSF143548">
    <property type="entry name" value="Serine metabolism enzymes domain"/>
    <property type="match status" value="1"/>
</dbReference>
<dbReference type="Pfam" id="PF01842">
    <property type="entry name" value="ACT"/>
    <property type="match status" value="1"/>
</dbReference>